<dbReference type="InterPro" id="IPR013126">
    <property type="entry name" value="Hsp_70_fam"/>
</dbReference>
<sequence>MSHIHIFRGQVSMFSTVYFNEIEKVSLMFEEIKSKINGNLGYACIHLYGNYGNEIRKRLIECGLKSGFKNVEIINMKTAVYLNAMSQINYKPLNGNNNTPFKLPEYSPIFLTFTIDQNGIFRVIFDEKPNVNSIGDESHLSVINEYENSVSKTVTTLSSYSIPEVRAPFNIGKNAIGIDLGTSTCCVAVIRKNGITTVPLDNTGERLLPSYVSYDEENVKCGKIVVKRLRNFSKSTIFDLKRIIGRSLSDIEIDIFWPFGIYEISSKVCLEVEKFSGKATVFPEEVAAALLKHIKQKAEEFQGKPLSKAVITVPAAFNVAQKNATLEAATIAGWKEIILLPEPIAAAFAYFNDRSILNDSNVLLFDLGGGTLDVCIFKIQNNQIEIISNTGDSKFGGRDFDTVLINYFKNALSTKYGVSFVKHKKYLLMVKCQKIKETLSFMLNASLDVDDFDTNQEGNIQISQEGFQKMCELLLNRVKNTLNAALHNSNFNANQINKVLHVGGGSRMPMIKELLRNMFPEAEHCIEEHPDEVVAIGAAYYSYSLPSDYKNI</sequence>
<reference evidence="6" key="1">
    <citation type="submission" date="2022-11" db="UniProtKB">
        <authorList>
            <consortium name="WormBaseParasite"/>
        </authorList>
    </citation>
    <scope>IDENTIFICATION</scope>
</reference>
<evidence type="ECO:0000313" key="6">
    <source>
        <dbReference type="WBParaSite" id="PDA_v2.g4540.t1"/>
    </source>
</evidence>
<evidence type="ECO:0000256" key="2">
    <source>
        <dbReference type="ARBA" id="ARBA00022741"/>
    </source>
</evidence>
<dbReference type="SUPFAM" id="SSF53067">
    <property type="entry name" value="Actin-like ATPase domain"/>
    <property type="match status" value="2"/>
</dbReference>
<dbReference type="Gene3D" id="3.30.420.40">
    <property type="match status" value="2"/>
</dbReference>
<dbReference type="AlphaFoldDB" id="A0A914QLS4"/>
<keyword evidence="2 4" id="KW-0547">Nucleotide-binding</keyword>
<dbReference type="Gene3D" id="3.90.640.10">
    <property type="entry name" value="Actin, Chain A, domain 4"/>
    <property type="match status" value="1"/>
</dbReference>
<dbReference type="PANTHER" id="PTHR19375">
    <property type="entry name" value="HEAT SHOCK PROTEIN 70KDA"/>
    <property type="match status" value="1"/>
</dbReference>
<evidence type="ECO:0000313" key="5">
    <source>
        <dbReference type="Proteomes" id="UP000887578"/>
    </source>
</evidence>
<dbReference type="InterPro" id="IPR018181">
    <property type="entry name" value="Heat_shock_70_CS"/>
</dbReference>
<dbReference type="PROSITE" id="PS00297">
    <property type="entry name" value="HSP70_1"/>
    <property type="match status" value="1"/>
</dbReference>
<organism evidence="5 6">
    <name type="scientific">Panagrolaimus davidi</name>
    <dbReference type="NCBI Taxonomy" id="227884"/>
    <lineage>
        <taxon>Eukaryota</taxon>
        <taxon>Metazoa</taxon>
        <taxon>Ecdysozoa</taxon>
        <taxon>Nematoda</taxon>
        <taxon>Chromadorea</taxon>
        <taxon>Rhabditida</taxon>
        <taxon>Tylenchina</taxon>
        <taxon>Panagrolaimomorpha</taxon>
        <taxon>Panagrolaimoidea</taxon>
        <taxon>Panagrolaimidae</taxon>
        <taxon>Panagrolaimus</taxon>
    </lineage>
</organism>
<dbReference type="Gene3D" id="3.30.30.30">
    <property type="match status" value="1"/>
</dbReference>
<evidence type="ECO:0000256" key="1">
    <source>
        <dbReference type="ARBA" id="ARBA00007381"/>
    </source>
</evidence>
<proteinExistence type="inferred from homology"/>
<evidence type="ECO:0000256" key="4">
    <source>
        <dbReference type="RuleBase" id="RU003322"/>
    </source>
</evidence>
<dbReference type="Pfam" id="PF00012">
    <property type="entry name" value="HSP70"/>
    <property type="match status" value="1"/>
</dbReference>
<dbReference type="Proteomes" id="UP000887578">
    <property type="component" value="Unplaced"/>
</dbReference>
<dbReference type="WBParaSite" id="PDA_v2.g4540.t1">
    <property type="protein sequence ID" value="PDA_v2.g4540.t1"/>
    <property type="gene ID" value="PDA_v2.g4540"/>
</dbReference>
<dbReference type="GO" id="GO:0005524">
    <property type="term" value="F:ATP binding"/>
    <property type="evidence" value="ECO:0007669"/>
    <property type="project" value="UniProtKB-KW"/>
</dbReference>
<name>A0A914QLS4_9BILA</name>
<keyword evidence="3 4" id="KW-0067">ATP-binding</keyword>
<evidence type="ECO:0000256" key="3">
    <source>
        <dbReference type="ARBA" id="ARBA00022840"/>
    </source>
</evidence>
<comment type="similarity">
    <text evidence="1 4">Belongs to the heat shock protein 70 family.</text>
</comment>
<accession>A0A914QLS4</accession>
<protein>
    <submittedName>
        <fullName evidence="6">Heat shock protein 70</fullName>
    </submittedName>
</protein>
<dbReference type="GO" id="GO:0006950">
    <property type="term" value="P:response to stress"/>
    <property type="evidence" value="ECO:0007669"/>
    <property type="project" value="UniProtKB-ARBA"/>
</dbReference>
<dbReference type="GO" id="GO:0140662">
    <property type="term" value="F:ATP-dependent protein folding chaperone"/>
    <property type="evidence" value="ECO:0007669"/>
    <property type="project" value="InterPro"/>
</dbReference>
<dbReference type="InterPro" id="IPR043129">
    <property type="entry name" value="ATPase_NBD"/>
</dbReference>
<keyword evidence="5" id="KW-1185">Reference proteome</keyword>
<dbReference type="PRINTS" id="PR00301">
    <property type="entry name" value="HEATSHOCK70"/>
</dbReference>